<dbReference type="RefSeq" id="XP_002778872.1">
    <property type="nucleotide sequence ID" value="XM_002778826.1"/>
</dbReference>
<dbReference type="EMBL" id="GG677119">
    <property type="protein sequence ID" value="EER10917.1"/>
    <property type="molecule type" value="Genomic_DNA"/>
</dbReference>
<dbReference type="GeneID" id="9055799"/>
<dbReference type="AlphaFoldDB" id="C5KX61"/>
<gene>
    <name evidence="1" type="ORF">Pmar_PMAR014442</name>
    <name evidence="2" type="ORF">Pmar_PMAR021396</name>
</gene>
<dbReference type="Proteomes" id="UP000007800">
    <property type="component" value="Unassembled WGS sequence"/>
</dbReference>
<dbReference type="InParanoid" id="C5KX61"/>
<dbReference type="GeneID" id="9038893"/>
<reference evidence="2 3" key="1">
    <citation type="submission" date="2008-07" db="EMBL/GenBank/DDBJ databases">
        <authorList>
            <person name="El-Sayed N."/>
            <person name="Caler E."/>
            <person name="Inman J."/>
            <person name="Amedeo P."/>
            <person name="Hass B."/>
            <person name="Wortman J."/>
        </authorList>
    </citation>
    <scope>NUCLEOTIDE SEQUENCE [LARGE SCALE GENOMIC DNA]</scope>
    <source>
        <strain evidence="2">ATCC 50983</strain>
        <strain evidence="3">ATCC 50983 / TXsc</strain>
    </source>
</reference>
<evidence type="ECO:0000313" key="1">
    <source>
        <dbReference type="EMBL" id="EER10667.1"/>
    </source>
</evidence>
<dbReference type="EMBL" id="GG677259">
    <property type="protein sequence ID" value="EER10667.1"/>
    <property type="molecule type" value="Genomic_DNA"/>
</dbReference>
<evidence type="ECO:0000313" key="3">
    <source>
        <dbReference type="Proteomes" id="UP000007800"/>
    </source>
</evidence>
<name>C5KX61_PERM5</name>
<keyword evidence="3" id="KW-1185">Reference proteome</keyword>
<organism evidence="3">
    <name type="scientific">Perkinsus marinus (strain ATCC 50983 / TXsc)</name>
    <dbReference type="NCBI Taxonomy" id="423536"/>
    <lineage>
        <taxon>Eukaryota</taxon>
        <taxon>Sar</taxon>
        <taxon>Alveolata</taxon>
        <taxon>Perkinsozoa</taxon>
        <taxon>Perkinsea</taxon>
        <taxon>Perkinsida</taxon>
        <taxon>Perkinsidae</taxon>
        <taxon>Perkinsus</taxon>
    </lineage>
</organism>
<proteinExistence type="predicted"/>
<evidence type="ECO:0000313" key="2">
    <source>
        <dbReference type="EMBL" id="EER10917.1"/>
    </source>
</evidence>
<accession>C5KX61</accession>
<sequence>MPHDRLTRQQAEEKYKDLILAWKRGENPRPSRSGRLPKEVEKIRDAIFKERVAVAKRNNWFAKKSEGEI</sequence>
<protein>
    <submittedName>
        <fullName evidence="2">Uncharacterized protein</fullName>
    </submittedName>
</protein>
<dbReference type="RefSeq" id="XP_002779122.1">
    <property type="nucleotide sequence ID" value="XM_002779076.1"/>
</dbReference>